<sequence>MAAALGSTTDPKALIPGDVETLTDLAGTMTRWSEKFDKVGANLRDLRVPGWHGEAGDAFLRSLSEEKGNWYTASDHLSGAATAITSYSGVLGWAQGQAADAIARWEDEDRTGAQEVLDHARTRLESASTTLSAELGRLAGGAADSPSWLTRAKQVIEDLGIGDTRFGYDGIRQYGNNPADKHTWQWGHQGGNAGDDPDAPRKPSWAVKIAGVSGGADVWSANARGETTVGGVKLSGETGVSLLGVDGSAFAGITDGNLELKATGNAYLAKATASGSAEYGIIGFQGQGSARVGANAETKVAAGKDGLNTGAEAFAGAKAQGSASADVGGIGAGVTGEAWAGAGASATMDLGKGDDGKYHIGGELGVGLGIGAKVGFQFTVDTDEVIDTVSDAAGAIGSAAESVWNHSLGALF</sequence>
<dbReference type="Proteomes" id="UP000325763">
    <property type="component" value="Chromosome"/>
</dbReference>
<accession>A0A5P2WAH0</accession>
<evidence type="ECO:0000313" key="3">
    <source>
        <dbReference type="Proteomes" id="UP000325763"/>
    </source>
</evidence>
<evidence type="ECO:0000259" key="1">
    <source>
        <dbReference type="Pfam" id="PF21725"/>
    </source>
</evidence>
<feature type="domain" description="Putative T7SS secretion signal" evidence="1">
    <location>
        <begin position="4"/>
        <end position="110"/>
    </location>
</feature>
<gene>
    <name evidence="2" type="ORF">CP978_24625</name>
</gene>
<dbReference type="InterPro" id="IPR049082">
    <property type="entry name" value="T7SS_signal"/>
</dbReference>
<dbReference type="OrthoDB" id="5194739at2"/>
<dbReference type="RefSeq" id="WP_052454261.1">
    <property type="nucleotide sequence ID" value="NZ_CP009313.1"/>
</dbReference>
<evidence type="ECO:0000313" key="2">
    <source>
        <dbReference type="EMBL" id="QEV41317.1"/>
    </source>
</evidence>
<dbReference type="Pfam" id="PF21725">
    <property type="entry name" value="T7SS_signal"/>
    <property type="match status" value="1"/>
</dbReference>
<name>A0A5P2WAH0_9ACTN</name>
<organism evidence="2 3">
    <name type="scientific">Streptomyces nodosus</name>
    <dbReference type="NCBI Taxonomy" id="40318"/>
    <lineage>
        <taxon>Bacteria</taxon>
        <taxon>Bacillati</taxon>
        <taxon>Actinomycetota</taxon>
        <taxon>Actinomycetes</taxon>
        <taxon>Kitasatosporales</taxon>
        <taxon>Streptomycetaceae</taxon>
        <taxon>Streptomyces</taxon>
    </lineage>
</organism>
<dbReference type="KEGG" id="snq:CP978_24625"/>
<dbReference type="EMBL" id="CP023747">
    <property type="protein sequence ID" value="QEV41317.1"/>
    <property type="molecule type" value="Genomic_DNA"/>
</dbReference>
<reference evidence="2 3" key="1">
    <citation type="submission" date="2017-09" db="EMBL/GenBank/DDBJ databases">
        <title>Streptomyces genome completion.</title>
        <authorList>
            <person name="Lee N."/>
            <person name="Cho B.-K."/>
        </authorList>
    </citation>
    <scope>NUCLEOTIDE SEQUENCE [LARGE SCALE GENOMIC DNA]</scope>
    <source>
        <strain evidence="2 3">ATCC 14899</strain>
    </source>
</reference>
<proteinExistence type="predicted"/>
<dbReference type="AlphaFoldDB" id="A0A5P2WAH0"/>
<protein>
    <recommendedName>
        <fullName evidence="1">Putative T7SS secretion signal domain-containing protein</fullName>
    </recommendedName>
</protein>